<reference evidence="3 4" key="1">
    <citation type="journal article" date="2011" name="Proc. Natl. Acad. Sci. U.S.A.">
        <title>Evolutionary erosion of yeast sex chromosomes by mating-type switching accidents.</title>
        <authorList>
            <person name="Gordon J.L."/>
            <person name="Armisen D."/>
            <person name="Proux-Wera E."/>
            <person name="Oheigeartaigh S.S."/>
            <person name="Byrne K.P."/>
            <person name="Wolfe K.H."/>
        </authorList>
    </citation>
    <scope>NUCLEOTIDE SEQUENCE [LARGE SCALE GENOMIC DNA]</scope>
    <source>
        <strain evidence="4">ATCC 76901 / BCRC 22586 / CBS 4309 / NBRC 1992 / NRRL Y-12630</strain>
    </source>
</reference>
<gene>
    <name evidence="3" type="primary">NCAS0D02720</name>
    <name evidence="3" type="ordered locus">NCAS_0D02720</name>
</gene>
<dbReference type="PROSITE" id="PS50048">
    <property type="entry name" value="ZN2_CY6_FUNGAL_2"/>
    <property type="match status" value="1"/>
</dbReference>
<dbReference type="OrthoDB" id="10261408at2759"/>
<evidence type="ECO:0000313" key="4">
    <source>
        <dbReference type="Proteomes" id="UP000001640"/>
    </source>
</evidence>
<dbReference type="STRING" id="1064592.G0VE62"/>
<proteinExistence type="predicted"/>
<dbReference type="PANTHER" id="PTHR31405:SF8">
    <property type="entry name" value="TRANSCRIPTION FACTOR PDR8-RELATED"/>
    <property type="match status" value="1"/>
</dbReference>
<dbReference type="KEGG" id="ncs:NCAS_0D02720"/>
<sequence>MGSSSTQNIGFKRRRKPIKSCAFCRGRKLKCDKNKPICNQCLMRKHPTCIYTETFNIPIPQEQLYGKMPNIELLAKIQELEKTIEEMNKRISDQVSNLKAADSGKSTINTEVFDNNVDENFSDRETSSLSPIIDGNENMNVIPGPAEKVTLPIIQYVDKGNFFSPFKMDETFNVLGNPLLNYRMKDIDAGSNITFGVTAWNTTSTAEKVPFRKEYIKIQEKILPKVQKWKHKRNINLYNVNSLVDHRDTDGCILESVARTLPPLQDIRACLDKYFKGIHDFFPILDPTVTIQNFQKYFREDSEAEQIHGGHGTKLSVPDNKAIFEVAIILSILSDIIFTHQIPEPMEQFFLILYGTSSSEFCDVERAQFLLLQYFSKVYHKRSGKWNHSNLVELVDLLCRCCINLGLNDVYYLATDKDTAIMKWIWRFTLFADISVSFDMGKPLFISDSYLWDTTQTNQVEMRRETSMDTFIITSRRCINKLYEKTNNVDIGALIALLEEFIKIHFPIRANYTDSKGMKSQIDLFDILLLSPTLGLLLNLHHIKTCLFKDISIRTKNGIAKYGLLSVTLCVNTILTLYALDKQEENISSNSVSHLPPHLNFAQWLLNSLPMRCITEIFSCLFGGLTVYDKSNILLSKSNWSSKDLSTRDIHIPIDQYFSLPSVINQLMEVLDRICAPSMMDLQNILSTSLSFYTLLEFQQIGRRLIEKSLASRMQTEEVWSKRGVNFKELSGKAFSNFTDEVWDTYELQTKDIWDNI</sequence>
<dbReference type="eggNOG" id="ENOG502R710">
    <property type="taxonomic scope" value="Eukaryota"/>
</dbReference>
<dbReference type="RefSeq" id="XP_003676214.1">
    <property type="nucleotide sequence ID" value="XM_003676166.1"/>
</dbReference>
<dbReference type="AlphaFoldDB" id="G0VE62"/>
<dbReference type="PANTHER" id="PTHR31405">
    <property type="entry name" value="TRANSCRIPTION FACTOR PDR8-RELATED"/>
    <property type="match status" value="1"/>
</dbReference>
<dbReference type="GeneID" id="96903459"/>
<dbReference type="InterPro" id="IPR001138">
    <property type="entry name" value="Zn2Cys6_DnaBD"/>
</dbReference>
<dbReference type="CDD" id="cd12148">
    <property type="entry name" value="fungal_TF_MHR"/>
    <property type="match status" value="1"/>
</dbReference>
<dbReference type="CDD" id="cd00067">
    <property type="entry name" value="GAL4"/>
    <property type="match status" value="1"/>
</dbReference>
<keyword evidence="1" id="KW-0175">Coiled coil</keyword>
<accession>G0VE62</accession>
<evidence type="ECO:0000313" key="3">
    <source>
        <dbReference type="EMBL" id="CCC69853.1"/>
    </source>
</evidence>
<name>G0VE62_NAUCA</name>
<dbReference type="Pfam" id="PF00172">
    <property type="entry name" value="Zn_clus"/>
    <property type="match status" value="1"/>
</dbReference>
<dbReference type="Proteomes" id="UP000001640">
    <property type="component" value="Chromosome 4"/>
</dbReference>
<keyword evidence="4" id="KW-1185">Reference proteome</keyword>
<dbReference type="GO" id="GO:0008270">
    <property type="term" value="F:zinc ion binding"/>
    <property type="evidence" value="ECO:0007669"/>
    <property type="project" value="InterPro"/>
</dbReference>
<dbReference type="InterPro" id="IPR052693">
    <property type="entry name" value="Yeast_MDR_Regulatory"/>
</dbReference>
<dbReference type="HOGENOM" id="CLU_010594_0_0_1"/>
<dbReference type="SMART" id="SM00066">
    <property type="entry name" value="GAL4"/>
    <property type="match status" value="1"/>
</dbReference>
<dbReference type="GO" id="GO:0000981">
    <property type="term" value="F:DNA-binding transcription factor activity, RNA polymerase II-specific"/>
    <property type="evidence" value="ECO:0007669"/>
    <property type="project" value="InterPro"/>
</dbReference>
<organism evidence="3 4">
    <name type="scientific">Naumovozyma castellii</name>
    <name type="common">Yeast</name>
    <name type="synonym">Saccharomyces castellii</name>
    <dbReference type="NCBI Taxonomy" id="27288"/>
    <lineage>
        <taxon>Eukaryota</taxon>
        <taxon>Fungi</taxon>
        <taxon>Dikarya</taxon>
        <taxon>Ascomycota</taxon>
        <taxon>Saccharomycotina</taxon>
        <taxon>Saccharomycetes</taxon>
        <taxon>Saccharomycetales</taxon>
        <taxon>Saccharomycetaceae</taxon>
        <taxon>Naumovozyma</taxon>
    </lineage>
</organism>
<feature type="domain" description="Zn(2)-C6 fungal-type" evidence="2">
    <location>
        <begin position="20"/>
        <end position="51"/>
    </location>
</feature>
<feature type="coiled-coil region" evidence="1">
    <location>
        <begin position="70"/>
        <end position="97"/>
    </location>
</feature>
<dbReference type="SUPFAM" id="SSF57701">
    <property type="entry name" value="Zn2/Cys6 DNA-binding domain"/>
    <property type="match status" value="1"/>
</dbReference>
<dbReference type="InterPro" id="IPR036864">
    <property type="entry name" value="Zn2-C6_fun-type_DNA-bd_sf"/>
</dbReference>
<dbReference type="PROSITE" id="PS00463">
    <property type="entry name" value="ZN2_CY6_FUNGAL_1"/>
    <property type="match status" value="1"/>
</dbReference>
<protein>
    <recommendedName>
        <fullName evidence="2">Zn(2)-C6 fungal-type domain-containing protein</fullName>
    </recommendedName>
</protein>
<dbReference type="InParanoid" id="G0VE62"/>
<dbReference type="Gene3D" id="4.10.240.10">
    <property type="entry name" value="Zn(2)-C6 fungal-type DNA-binding domain"/>
    <property type="match status" value="1"/>
</dbReference>
<evidence type="ECO:0000259" key="2">
    <source>
        <dbReference type="PROSITE" id="PS50048"/>
    </source>
</evidence>
<dbReference type="OMA" id="WYLNESE"/>
<dbReference type="FunCoup" id="G0VE62">
    <property type="interactions" value="104"/>
</dbReference>
<evidence type="ECO:0000256" key="1">
    <source>
        <dbReference type="SAM" id="Coils"/>
    </source>
</evidence>
<reference key="2">
    <citation type="submission" date="2011-08" db="EMBL/GenBank/DDBJ databases">
        <title>Genome sequence of Naumovozyma castellii.</title>
        <authorList>
            <person name="Gordon J.L."/>
            <person name="Armisen D."/>
            <person name="Proux-Wera E."/>
            <person name="OhEigeartaigh S.S."/>
            <person name="Byrne K.P."/>
            <person name="Wolfe K.H."/>
        </authorList>
    </citation>
    <scope>NUCLEOTIDE SEQUENCE</scope>
    <source>
        <strain>Type strain:CBS 4309</strain>
    </source>
</reference>
<dbReference type="EMBL" id="HE576755">
    <property type="protein sequence ID" value="CCC69853.1"/>
    <property type="molecule type" value="Genomic_DNA"/>
</dbReference>